<feature type="compositionally biased region" description="Basic and acidic residues" evidence="1">
    <location>
        <begin position="75"/>
        <end position="85"/>
    </location>
</feature>
<dbReference type="Gene3D" id="1.25.40.20">
    <property type="entry name" value="Ankyrin repeat-containing domain"/>
    <property type="match status" value="1"/>
</dbReference>
<accession>A0A553QPA3</accession>
<evidence type="ECO:0000313" key="2">
    <source>
        <dbReference type="EMBL" id="TRY91814.1"/>
    </source>
</evidence>
<reference evidence="2 3" key="1">
    <citation type="journal article" date="2019" name="Sci. Data">
        <title>Hybrid genome assembly and annotation of Danionella translucida.</title>
        <authorList>
            <person name="Kadobianskyi M."/>
            <person name="Schulze L."/>
            <person name="Schuelke M."/>
            <person name="Judkewitz B."/>
        </authorList>
    </citation>
    <scope>NUCLEOTIDE SEQUENCE [LARGE SCALE GENOMIC DNA]</scope>
    <source>
        <strain evidence="2 3">Bolton</strain>
    </source>
</reference>
<sequence>ITKLLLKNGADPFSKCDEGQTPMDMTTDRCAHLMVEKYLQKPEVEASALMTLKNVLNTGRNQGEDLSGQSSFLLQDKENELDHPDTSSYTGSDVTVDYIEQNSPQYWTICATQDFSSSIC</sequence>
<dbReference type="AlphaFoldDB" id="A0A553QPA3"/>
<proteinExistence type="predicted"/>
<feature type="region of interest" description="Disordered" evidence="1">
    <location>
        <begin position="59"/>
        <end position="90"/>
    </location>
</feature>
<gene>
    <name evidence="2" type="ORF">DNTS_012446</name>
</gene>
<dbReference type="InterPro" id="IPR036770">
    <property type="entry name" value="Ankyrin_rpt-contain_sf"/>
</dbReference>
<dbReference type="Proteomes" id="UP000316079">
    <property type="component" value="Unassembled WGS sequence"/>
</dbReference>
<evidence type="ECO:0000313" key="3">
    <source>
        <dbReference type="Proteomes" id="UP000316079"/>
    </source>
</evidence>
<dbReference type="OrthoDB" id="5806726at2759"/>
<name>A0A553QPA3_9TELE</name>
<feature type="non-terminal residue" evidence="2">
    <location>
        <position position="1"/>
    </location>
</feature>
<evidence type="ECO:0000256" key="1">
    <source>
        <dbReference type="SAM" id="MobiDB-lite"/>
    </source>
</evidence>
<keyword evidence="3" id="KW-1185">Reference proteome</keyword>
<organism evidence="2 3">
    <name type="scientific">Danionella cerebrum</name>
    <dbReference type="NCBI Taxonomy" id="2873325"/>
    <lineage>
        <taxon>Eukaryota</taxon>
        <taxon>Metazoa</taxon>
        <taxon>Chordata</taxon>
        <taxon>Craniata</taxon>
        <taxon>Vertebrata</taxon>
        <taxon>Euteleostomi</taxon>
        <taxon>Actinopterygii</taxon>
        <taxon>Neopterygii</taxon>
        <taxon>Teleostei</taxon>
        <taxon>Ostariophysi</taxon>
        <taxon>Cypriniformes</taxon>
        <taxon>Danionidae</taxon>
        <taxon>Danioninae</taxon>
        <taxon>Danionella</taxon>
    </lineage>
</organism>
<protein>
    <submittedName>
        <fullName evidence="2">Uncharacterized protein</fullName>
    </submittedName>
</protein>
<dbReference type="EMBL" id="SRMA01025713">
    <property type="protein sequence ID" value="TRY91814.1"/>
    <property type="molecule type" value="Genomic_DNA"/>
</dbReference>
<comment type="caution">
    <text evidence="2">The sequence shown here is derived from an EMBL/GenBank/DDBJ whole genome shotgun (WGS) entry which is preliminary data.</text>
</comment>